<organism evidence="2 3">
    <name type="scientific">Albula glossodonta</name>
    <name type="common">roundjaw bonefish</name>
    <dbReference type="NCBI Taxonomy" id="121402"/>
    <lineage>
        <taxon>Eukaryota</taxon>
        <taxon>Metazoa</taxon>
        <taxon>Chordata</taxon>
        <taxon>Craniata</taxon>
        <taxon>Vertebrata</taxon>
        <taxon>Euteleostomi</taxon>
        <taxon>Actinopterygii</taxon>
        <taxon>Neopterygii</taxon>
        <taxon>Teleostei</taxon>
        <taxon>Albuliformes</taxon>
        <taxon>Albulidae</taxon>
        <taxon>Albula</taxon>
    </lineage>
</organism>
<proteinExistence type="predicted"/>
<accession>A0A8T2NWE7</accession>
<reference evidence="2" key="1">
    <citation type="thesis" date="2021" institute="BYU ScholarsArchive" country="Provo, UT, USA">
        <title>Applications of and Algorithms for Genome Assembly and Genomic Analyses with an Emphasis on Marine Teleosts.</title>
        <authorList>
            <person name="Pickett B.D."/>
        </authorList>
    </citation>
    <scope>NUCLEOTIDE SEQUENCE</scope>
    <source>
        <strain evidence="2">HI-2016</strain>
    </source>
</reference>
<dbReference type="EMBL" id="JAFBMS010000020">
    <property type="protein sequence ID" value="KAG9344499.1"/>
    <property type="molecule type" value="Genomic_DNA"/>
</dbReference>
<keyword evidence="3" id="KW-1185">Reference proteome</keyword>
<feature type="compositionally biased region" description="Basic and acidic residues" evidence="1">
    <location>
        <begin position="116"/>
        <end position="127"/>
    </location>
</feature>
<sequence>MSCCVILKTQLVSIMDVLAKEAVEEMIKFLDKANEGSSALQSVEITCCLTESEAPKKKSQQRMGCELMKKQITSIMEKLTKEALDKLGNLLHQEISRGQDEKDAPKRKLQLMESGLRTERGHGEGRAPESSAHRHSHSVGVQAGNEFTAECVPEEEHPPVSLWGDGEHMVVEEEENPLQSVIMNDKSPVPMQRRDFPIKINSLRRNMMYSSSPQTAYRKRIHSPWLQN</sequence>
<comment type="caution">
    <text evidence="2">The sequence shown here is derived from an EMBL/GenBank/DDBJ whole genome shotgun (WGS) entry which is preliminary data.</text>
</comment>
<protein>
    <submittedName>
        <fullName evidence="2">Uncharacterized protein</fullName>
    </submittedName>
</protein>
<dbReference type="OrthoDB" id="8963784at2759"/>
<feature type="region of interest" description="Disordered" evidence="1">
    <location>
        <begin position="115"/>
        <end position="137"/>
    </location>
</feature>
<dbReference type="Proteomes" id="UP000824540">
    <property type="component" value="Unassembled WGS sequence"/>
</dbReference>
<evidence type="ECO:0000313" key="2">
    <source>
        <dbReference type="EMBL" id="KAG9344499.1"/>
    </source>
</evidence>
<evidence type="ECO:0000256" key="1">
    <source>
        <dbReference type="SAM" id="MobiDB-lite"/>
    </source>
</evidence>
<name>A0A8T2NWE7_9TELE</name>
<evidence type="ECO:0000313" key="3">
    <source>
        <dbReference type="Proteomes" id="UP000824540"/>
    </source>
</evidence>
<gene>
    <name evidence="2" type="ORF">JZ751_011169</name>
</gene>
<dbReference type="AlphaFoldDB" id="A0A8T2NWE7"/>